<name>A0A4Z1HN74_9HELO</name>
<feature type="region of interest" description="Disordered" evidence="1">
    <location>
        <begin position="1"/>
        <end position="23"/>
    </location>
</feature>
<accession>A0A4Z1HN74</accession>
<organism evidence="2 3">
    <name type="scientific">Botryotinia narcissicola</name>
    <dbReference type="NCBI Taxonomy" id="278944"/>
    <lineage>
        <taxon>Eukaryota</taxon>
        <taxon>Fungi</taxon>
        <taxon>Dikarya</taxon>
        <taxon>Ascomycota</taxon>
        <taxon>Pezizomycotina</taxon>
        <taxon>Leotiomycetes</taxon>
        <taxon>Helotiales</taxon>
        <taxon>Sclerotiniaceae</taxon>
        <taxon>Botryotinia</taxon>
    </lineage>
</organism>
<protein>
    <submittedName>
        <fullName evidence="2">Uncharacterized protein</fullName>
    </submittedName>
</protein>
<evidence type="ECO:0000256" key="1">
    <source>
        <dbReference type="SAM" id="MobiDB-lite"/>
    </source>
</evidence>
<gene>
    <name evidence="2" type="ORF">BOTNAR_0400g00040</name>
</gene>
<proteinExistence type="predicted"/>
<dbReference type="AlphaFoldDB" id="A0A4Z1HN74"/>
<dbReference type="Proteomes" id="UP000297452">
    <property type="component" value="Unassembled WGS sequence"/>
</dbReference>
<dbReference type="EMBL" id="PQXJ01000400">
    <property type="protein sequence ID" value="TGO50245.1"/>
    <property type="molecule type" value="Genomic_DNA"/>
</dbReference>
<keyword evidence="3" id="KW-1185">Reference proteome</keyword>
<sequence>MYSKNSSVARPEHSGHESSGSKVPDLNILFWSHAQQKKKKSDVERLLITSALPQLRGARRVH</sequence>
<comment type="caution">
    <text evidence="2">The sequence shown here is derived from an EMBL/GenBank/DDBJ whole genome shotgun (WGS) entry which is preliminary data.</text>
</comment>
<evidence type="ECO:0000313" key="3">
    <source>
        <dbReference type="Proteomes" id="UP000297452"/>
    </source>
</evidence>
<evidence type="ECO:0000313" key="2">
    <source>
        <dbReference type="EMBL" id="TGO50245.1"/>
    </source>
</evidence>
<reference evidence="2 3" key="1">
    <citation type="submission" date="2017-12" db="EMBL/GenBank/DDBJ databases">
        <title>Comparative genomics of Botrytis spp.</title>
        <authorList>
            <person name="Valero-Jimenez C.A."/>
            <person name="Tapia P."/>
            <person name="Veloso J."/>
            <person name="Silva-Moreno E."/>
            <person name="Staats M."/>
            <person name="Valdes J.H."/>
            <person name="Van Kan J.A.L."/>
        </authorList>
    </citation>
    <scope>NUCLEOTIDE SEQUENCE [LARGE SCALE GENOMIC DNA]</scope>
    <source>
        <strain evidence="2 3">MUCL2120</strain>
    </source>
</reference>